<dbReference type="Gene3D" id="2.60.40.10">
    <property type="entry name" value="Immunoglobulins"/>
    <property type="match status" value="8"/>
</dbReference>
<dbReference type="InterPro" id="IPR036179">
    <property type="entry name" value="Ig-like_dom_sf"/>
</dbReference>
<dbReference type="PANTHER" id="PTHR45080:SF8">
    <property type="entry name" value="IG-LIKE DOMAIN-CONTAINING PROTEIN"/>
    <property type="match status" value="1"/>
</dbReference>
<feature type="domain" description="Ig-like" evidence="8">
    <location>
        <begin position="1056"/>
        <end position="1132"/>
    </location>
</feature>
<gene>
    <name evidence="10" type="primary">LOC112056816</name>
</gene>
<evidence type="ECO:0000313" key="10">
    <source>
        <dbReference type="RefSeq" id="XP_052744749.1"/>
    </source>
</evidence>
<keyword evidence="3 6" id="KW-0732">Signal</keyword>
<accession>A0ABM3M0A9</accession>
<comment type="subcellular location">
    <subcellularLocation>
        <location evidence="1">Secreted</location>
    </subcellularLocation>
</comment>
<dbReference type="Pfam" id="PF13927">
    <property type="entry name" value="Ig_3"/>
    <property type="match status" value="3"/>
</dbReference>
<dbReference type="SMART" id="SM00892">
    <property type="entry name" value="Endonuclease_NS"/>
    <property type="match status" value="1"/>
</dbReference>
<organism evidence="9 10">
    <name type="scientific">Bicyclus anynana</name>
    <name type="common">Squinting bush brown butterfly</name>
    <dbReference type="NCBI Taxonomy" id="110368"/>
    <lineage>
        <taxon>Eukaryota</taxon>
        <taxon>Metazoa</taxon>
        <taxon>Ecdysozoa</taxon>
        <taxon>Arthropoda</taxon>
        <taxon>Hexapoda</taxon>
        <taxon>Insecta</taxon>
        <taxon>Pterygota</taxon>
        <taxon>Neoptera</taxon>
        <taxon>Endopterygota</taxon>
        <taxon>Lepidoptera</taxon>
        <taxon>Glossata</taxon>
        <taxon>Ditrysia</taxon>
        <taxon>Papilionoidea</taxon>
        <taxon>Nymphalidae</taxon>
        <taxon>Satyrinae</taxon>
        <taxon>Satyrini</taxon>
        <taxon>Mycalesina</taxon>
        <taxon>Bicyclus</taxon>
    </lineage>
</organism>
<name>A0ABM3M0A9_BICAN</name>
<dbReference type="PANTHER" id="PTHR45080">
    <property type="entry name" value="CONTACTIN 5"/>
    <property type="match status" value="1"/>
</dbReference>
<evidence type="ECO:0000259" key="8">
    <source>
        <dbReference type="PROSITE" id="PS50835"/>
    </source>
</evidence>
<evidence type="ECO:0000256" key="6">
    <source>
        <dbReference type="SAM" id="SignalP"/>
    </source>
</evidence>
<keyword evidence="9" id="KW-1185">Reference proteome</keyword>
<keyword evidence="2" id="KW-0964">Secreted</keyword>
<feature type="chain" id="PRO_5046883010" evidence="6">
    <location>
        <begin position="24"/>
        <end position="1511"/>
    </location>
</feature>
<feature type="domain" description="Ig-like" evidence="8">
    <location>
        <begin position="975"/>
        <end position="1052"/>
    </location>
</feature>
<dbReference type="SUPFAM" id="SSF54060">
    <property type="entry name" value="His-Me finger endonucleases"/>
    <property type="match status" value="1"/>
</dbReference>
<evidence type="ECO:0000313" key="9">
    <source>
        <dbReference type="Proteomes" id="UP001652582"/>
    </source>
</evidence>
<protein>
    <submittedName>
        <fullName evidence="10">Hemicentin-1 isoform X1</fullName>
    </submittedName>
</protein>
<dbReference type="RefSeq" id="XP_052744749.1">
    <property type="nucleotide sequence ID" value="XM_052888789.1"/>
</dbReference>
<dbReference type="SMART" id="SM00409">
    <property type="entry name" value="IG"/>
    <property type="match status" value="7"/>
</dbReference>
<dbReference type="InterPro" id="IPR007110">
    <property type="entry name" value="Ig-like_dom"/>
</dbReference>
<feature type="signal peptide" evidence="6">
    <location>
        <begin position="1"/>
        <end position="23"/>
    </location>
</feature>
<evidence type="ECO:0000259" key="7">
    <source>
        <dbReference type="PROSITE" id="PS50234"/>
    </source>
</evidence>
<evidence type="ECO:0000256" key="1">
    <source>
        <dbReference type="ARBA" id="ARBA00004613"/>
    </source>
</evidence>
<dbReference type="InterPro" id="IPR036465">
    <property type="entry name" value="vWFA_dom_sf"/>
</dbReference>
<dbReference type="InterPro" id="IPR050958">
    <property type="entry name" value="Cell_Adh-Cytoskel_Orgn"/>
</dbReference>
<feature type="domain" description="Ig-like" evidence="8">
    <location>
        <begin position="699"/>
        <end position="784"/>
    </location>
</feature>
<proteinExistence type="predicted"/>
<keyword evidence="5" id="KW-0393">Immunoglobulin domain</keyword>
<evidence type="ECO:0000256" key="4">
    <source>
        <dbReference type="ARBA" id="ARBA00023157"/>
    </source>
</evidence>
<dbReference type="PROSITE" id="PS50835">
    <property type="entry name" value="IG_LIKE"/>
    <property type="match status" value="7"/>
</dbReference>
<dbReference type="Pfam" id="PF25106">
    <property type="entry name" value="VWA_4"/>
    <property type="match status" value="1"/>
</dbReference>
<feature type="domain" description="Ig-like" evidence="8">
    <location>
        <begin position="881"/>
        <end position="970"/>
    </location>
</feature>
<evidence type="ECO:0000256" key="2">
    <source>
        <dbReference type="ARBA" id="ARBA00022525"/>
    </source>
</evidence>
<dbReference type="InterPro" id="IPR001604">
    <property type="entry name" value="Endo_G_ENPP1-like_dom"/>
</dbReference>
<reference evidence="10" key="1">
    <citation type="submission" date="2025-08" db="UniProtKB">
        <authorList>
            <consortium name="RefSeq"/>
        </authorList>
    </citation>
    <scope>IDENTIFICATION</scope>
</reference>
<dbReference type="InterPro" id="IPR003599">
    <property type="entry name" value="Ig_sub"/>
</dbReference>
<dbReference type="InterPro" id="IPR002035">
    <property type="entry name" value="VWF_A"/>
</dbReference>
<dbReference type="PROSITE" id="PS50234">
    <property type="entry name" value="VWFA"/>
    <property type="match status" value="1"/>
</dbReference>
<evidence type="ECO:0000256" key="3">
    <source>
        <dbReference type="ARBA" id="ARBA00022729"/>
    </source>
</evidence>
<feature type="domain" description="VWFA" evidence="7">
    <location>
        <begin position="28"/>
        <end position="203"/>
    </location>
</feature>
<dbReference type="Gene3D" id="3.40.50.410">
    <property type="entry name" value="von Willebrand factor, type A domain"/>
    <property type="match status" value="1"/>
</dbReference>
<dbReference type="SUPFAM" id="SSF48726">
    <property type="entry name" value="Immunoglobulin"/>
    <property type="match status" value="8"/>
</dbReference>
<feature type="domain" description="Ig-like" evidence="8">
    <location>
        <begin position="422"/>
        <end position="510"/>
    </location>
</feature>
<dbReference type="SUPFAM" id="SSF53300">
    <property type="entry name" value="vWA-like"/>
    <property type="match status" value="1"/>
</dbReference>
<dbReference type="CDD" id="cd00096">
    <property type="entry name" value="Ig"/>
    <property type="match status" value="3"/>
</dbReference>
<dbReference type="InterPro" id="IPR003598">
    <property type="entry name" value="Ig_sub2"/>
</dbReference>
<sequence length="1511" mass="171098">MSFQKLRILFLLYVYLHCDFVECAMKSSLVFVIDDTYSMSDEIRQVKQKTYEVFDAVLSSNGSAIDDFVLVTFNDPDTQLRITTTDKDAYKRAVEAIRVHGGDDCEEYAMSGIELALENSKPNSVLYVFTDASAKDYEKFERVKSLSLKKSTQVTFLLTGKCGGTTTPDYVVFEKLAEATSGQVFNIERQDVNKIIDYIIASIKHKKTTLTQKTLQSSDVNNVEFTVDSKIWEVMVSVSSESPEFRVIAPDATEVPLEVVTSTPSSRVAKLETKPGLYRVILNNASSRKPTSVIVTGSTSVTFQHGFSTFKPSTINETSTRPIPDQPSILSIELDNNNRDVILKTVQLRDENDNLIKELLLKMVNEKSQFYVTEEFEPPNVTFKIWINGETPTGEKIRRVAATTVEYQKPELIAETTKSMPPKVTILEESTVYAEFDKPLTVYCKVTGYPKPEISWQDATGSELPSMVNAVELPYEYVSVLDIAKIWKNETVTCKASNALGHDSSAINIALLNYLNVLQYPTDTTIEYGATEHMELKFDAFPPAEITWHKGDEILDNDENYQISEDRLTLTIKKMVPKLAGSYGVIVHNDNGLEQYEFNVIISGLEAPVIDKTVNDYHTVNGASVDLSCRVLSGRPEPMFYWSFNKNFDYDLFKDLPNGSQYIYHIERVTPEDSGVYRCLSRNDIGEDVHEIFLFVEYPPVVEMDDTHKIVKEGELIQLPCYVKGEPNPSVRWLVNGLAIAETNQYKIYRDNTLSFRGTVNDAGTYTCEATNPLGSSRRDVRLDIFVPVKIESPKQSIIELKVGNRLMLPCEADGYPQPEISWTYFSKNPLIKPRILEKEARNSFVLNNVQIHDEGLYTCVATNTESVANITYEVNVRAAPVITNTKDNLFKAVKGDLVLRIPCKVTGNPKPIVTWQFANGLNIITGSELYQVEEDGTLIIMNIDEKDANRYVCLAENSLGATSKTFEVIVDDAPTTDTKKEVVLLEEGHSLRIDCGIPHIKSFLIRWFKDGRNMNISDLVINNAQISDTGFYSCRVSNFEKSLSSHTKVIVGYKPRFTYEDDTDIDFSEGSITVLSCKAEGQPEPWVSWWKNNQAIVETNMDLILVMKPSDIGQYTCAVNNEFGTIYRTFNILSRKECVLNTNNDFKTHQPLLLSPELTSLRSDNGILSIQASHNILMICPNTFINIDGIKFGEHLNGTCVDGSIFNINGNPVDITNIRCNDKIVPLTKSTTIRCGPGNTKLLNIGYSVGFEFIGIYDVCIETRRKRPLYAKHEMHPLAANAVPNEAIDYVESRYLPYKFEDMYNCREQRDNILSLTGKRLSTNHKCCFAKRQLVNPKDVILGYQQVATYSYLNVIPKWGTCGAENWDDVEERIRNLVKVLDHPLEIYTGSSHLMKLPAQPIESTVHLTDRFGRKQMVPRYIWKVIIDHYEGNQPVAIVQINIPDITVYQAFSFMLCKDICHEIEWMRNADWRNVKKGFTFCCNIKEFEAKFGYKDAFKTRELNSKVLLI</sequence>
<dbReference type="Proteomes" id="UP001652582">
    <property type="component" value="Chromosome 23"/>
</dbReference>
<dbReference type="Pfam" id="PF01223">
    <property type="entry name" value="Endonuclease_NS"/>
    <property type="match status" value="1"/>
</dbReference>
<dbReference type="InterPro" id="IPR056861">
    <property type="entry name" value="HMCN1-like_VWA"/>
</dbReference>
<dbReference type="SMART" id="SM00408">
    <property type="entry name" value="IGc2"/>
    <property type="match status" value="7"/>
</dbReference>
<feature type="domain" description="Ig-like" evidence="8">
    <location>
        <begin position="794"/>
        <end position="876"/>
    </location>
</feature>
<evidence type="ECO:0000256" key="5">
    <source>
        <dbReference type="ARBA" id="ARBA00023319"/>
    </source>
</evidence>
<feature type="domain" description="Ig-like" evidence="8">
    <location>
        <begin position="608"/>
        <end position="690"/>
    </location>
</feature>
<dbReference type="Pfam" id="PF07679">
    <property type="entry name" value="I-set"/>
    <property type="match status" value="4"/>
</dbReference>
<keyword evidence="4" id="KW-1015">Disulfide bond</keyword>
<dbReference type="GeneID" id="112056816"/>
<dbReference type="InterPro" id="IPR044929">
    <property type="entry name" value="DNA/RNA_non-sp_Endonuclease_sf"/>
</dbReference>
<dbReference type="InterPro" id="IPR013098">
    <property type="entry name" value="Ig_I-set"/>
</dbReference>
<dbReference type="InterPro" id="IPR013783">
    <property type="entry name" value="Ig-like_fold"/>
</dbReference>
<dbReference type="InterPro" id="IPR044925">
    <property type="entry name" value="His-Me_finger_sf"/>
</dbReference>
<dbReference type="Gene3D" id="3.40.570.10">
    <property type="entry name" value="Extracellular Endonuclease, subunit A"/>
    <property type="match status" value="1"/>
</dbReference>